<organism evidence="6 7">
    <name type="scientific">Candidatus Buchananbacteria bacterium RIFCSPLOWO2_01_FULL_40_23b</name>
    <dbReference type="NCBI Taxonomy" id="1797544"/>
    <lineage>
        <taxon>Bacteria</taxon>
        <taxon>Candidatus Buchananiibacteriota</taxon>
    </lineage>
</organism>
<dbReference type="AlphaFoldDB" id="A0A1G1YT15"/>
<protein>
    <submittedName>
        <fullName evidence="6">DNA-binding protein</fullName>
    </submittedName>
</protein>
<dbReference type="SMART" id="SM00530">
    <property type="entry name" value="HTH_XRE"/>
    <property type="match status" value="1"/>
</dbReference>
<evidence type="ECO:0000259" key="5">
    <source>
        <dbReference type="PROSITE" id="PS50943"/>
    </source>
</evidence>
<keyword evidence="3" id="KW-0804">Transcription</keyword>
<dbReference type="PROSITE" id="PS50943">
    <property type="entry name" value="HTH_CROC1"/>
    <property type="match status" value="1"/>
</dbReference>
<evidence type="ECO:0000256" key="2">
    <source>
        <dbReference type="ARBA" id="ARBA00023125"/>
    </source>
</evidence>
<evidence type="ECO:0000256" key="3">
    <source>
        <dbReference type="ARBA" id="ARBA00023163"/>
    </source>
</evidence>
<dbReference type="PANTHER" id="PTHR46797">
    <property type="entry name" value="HTH-TYPE TRANSCRIPTIONAL REGULATOR"/>
    <property type="match status" value="1"/>
</dbReference>
<evidence type="ECO:0000313" key="6">
    <source>
        <dbReference type="EMBL" id="OGY54557.1"/>
    </source>
</evidence>
<proteinExistence type="predicted"/>
<dbReference type="InterPro" id="IPR010982">
    <property type="entry name" value="Lambda_DNA-bd_dom_sf"/>
</dbReference>
<accession>A0A1G1YT15</accession>
<evidence type="ECO:0000256" key="1">
    <source>
        <dbReference type="ARBA" id="ARBA00023015"/>
    </source>
</evidence>
<dbReference type="CDD" id="cd00093">
    <property type="entry name" value="HTH_XRE"/>
    <property type="match status" value="1"/>
</dbReference>
<dbReference type="GO" id="GO:0003700">
    <property type="term" value="F:DNA-binding transcription factor activity"/>
    <property type="evidence" value="ECO:0007669"/>
    <property type="project" value="TreeGrafter"/>
</dbReference>
<comment type="caution">
    <text evidence="6">The sequence shown here is derived from an EMBL/GenBank/DDBJ whole genome shotgun (WGS) entry which is preliminary data.</text>
</comment>
<feature type="region of interest" description="Disordered" evidence="4">
    <location>
        <begin position="1"/>
        <end position="20"/>
    </location>
</feature>
<dbReference type="EMBL" id="MHIN01000025">
    <property type="protein sequence ID" value="OGY54557.1"/>
    <property type="molecule type" value="Genomic_DNA"/>
</dbReference>
<gene>
    <name evidence="6" type="ORF">A2912_00960</name>
</gene>
<feature type="domain" description="HTH cro/C1-type" evidence="5">
    <location>
        <begin position="12"/>
        <end position="66"/>
    </location>
</feature>
<dbReference type="SUPFAM" id="SSF47413">
    <property type="entry name" value="lambda repressor-like DNA-binding domains"/>
    <property type="match status" value="1"/>
</dbReference>
<sequence>MKNMPEKLGRNLKRIRSDKDMSQGDIARALGVDRGYISNIENGKRNPTLSTITKIAGALKVSVDELLK</sequence>
<name>A0A1G1YT15_9BACT</name>
<evidence type="ECO:0000313" key="7">
    <source>
        <dbReference type="Proteomes" id="UP000178122"/>
    </source>
</evidence>
<dbReference type="GO" id="GO:0003677">
    <property type="term" value="F:DNA binding"/>
    <property type="evidence" value="ECO:0007669"/>
    <property type="project" value="UniProtKB-KW"/>
</dbReference>
<dbReference type="Gene3D" id="1.10.260.40">
    <property type="entry name" value="lambda repressor-like DNA-binding domains"/>
    <property type="match status" value="1"/>
</dbReference>
<dbReference type="InterPro" id="IPR050807">
    <property type="entry name" value="TransReg_Diox_bact_type"/>
</dbReference>
<dbReference type="Pfam" id="PF01381">
    <property type="entry name" value="HTH_3"/>
    <property type="match status" value="1"/>
</dbReference>
<evidence type="ECO:0000256" key="4">
    <source>
        <dbReference type="SAM" id="MobiDB-lite"/>
    </source>
</evidence>
<keyword evidence="1" id="KW-0805">Transcription regulation</keyword>
<dbReference type="Proteomes" id="UP000178122">
    <property type="component" value="Unassembled WGS sequence"/>
</dbReference>
<dbReference type="InterPro" id="IPR001387">
    <property type="entry name" value="Cro/C1-type_HTH"/>
</dbReference>
<dbReference type="PANTHER" id="PTHR46797:SF23">
    <property type="entry name" value="HTH-TYPE TRANSCRIPTIONAL REGULATOR SUTR"/>
    <property type="match status" value="1"/>
</dbReference>
<keyword evidence="2 6" id="KW-0238">DNA-binding</keyword>
<dbReference type="GO" id="GO:0005829">
    <property type="term" value="C:cytosol"/>
    <property type="evidence" value="ECO:0007669"/>
    <property type="project" value="TreeGrafter"/>
</dbReference>
<reference evidence="6 7" key="1">
    <citation type="journal article" date="2016" name="Nat. Commun.">
        <title>Thousands of microbial genomes shed light on interconnected biogeochemical processes in an aquifer system.</title>
        <authorList>
            <person name="Anantharaman K."/>
            <person name="Brown C.T."/>
            <person name="Hug L.A."/>
            <person name="Sharon I."/>
            <person name="Castelle C.J."/>
            <person name="Probst A.J."/>
            <person name="Thomas B.C."/>
            <person name="Singh A."/>
            <person name="Wilkins M.J."/>
            <person name="Karaoz U."/>
            <person name="Brodie E.L."/>
            <person name="Williams K.H."/>
            <person name="Hubbard S.S."/>
            <person name="Banfield J.F."/>
        </authorList>
    </citation>
    <scope>NUCLEOTIDE SEQUENCE [LARGE SCALE GENOMIC DNA]</scope>
</reference>